<organism evidence="1 2">
    <name type="scientific">Novosphingobium aromaticivorans (strain ATCC 700278 / DSM 12444 / CCUG 56034 / CIP 105152 / NBRC 16084 / F199)</name>
    <dbReference type="NCBI Taxonomy" id="279238"/>
    <lineage>
        <taxon>Bacteria</taxon>
        <taxon>Pseudomonadati</taxon>
        <taxon>Pseudomonadota</taxon>
        <taxon>Alphaproteobacteria</taxon>
        <taxon>Sphingomonadales</taxon>
        <taxon>Sphingomonadaceae</taxon>
        <taxon>Novosphingobium</taxon>
    </lineage>
</organism>
<dbReference type="AlphaFoldDB" id="Q2G3M1"/>
<proteinExistence type="predicted"/>
<dbReference type="EMBL" id="CP000248">
    <property type="protein sequence ID" value="ABD27552.1"/>
    <property type="molecule type" value="Genomic_DNA"/>
</dbReference>
<evidence type="ECO:0000313" key="2">
    <source>
        <dbReference type="Proteomes" id="UP000009134"/>
    </source>
</evidence>
<accession>Q2G3M1</accession>
<keyword evidence="2" id="KW-1185">Reference proteome</keyword>
<dbReference type="RefSeq" id="WP_011446756.1">
    <property type="nucleotide sequence ID" value="NC_007794.1"/>
</dbReference>
<sequence length="166" mass="18351">MAKPTGQARAKKPRTRIDAALAAQETKNSRHWQAEFLAALAETSNVTAASATAGVHPSRPYKLKRADSEFADKWRGALCEGYDLLEMEVLHRLRFGEPRDGDAKFDNATALRLLSQHRETVARERAIRANADVALVRASLHQKLLQIRDEVLARRAIAAGVSTPDD</sequence>
<reference evidence="2" key="1">
    <citation type="submission" date="2006-01" db="EMBL/GenBank/DDBJ databases">
        <title>Complete sequence of Novosphingobium aromaticivorans DSM 12444.</title>
        <authorList>
            <consortium name="US DOE Joint Genome Institute"/>
            <person name="Copeland A."/>
            <person name="Lucas S."/>
            <person name="Lapidus A."/>
            <person name="Barry K."/>
            <person name="Detter J.C."/>
            <person name="Glavina T."/>
            <person name="Hammon N."/>
            <person name="Israni S."/>
            <person name="Pitluck S."/>
            <person name="Chain P."/>
            <person name="Malfatti S."/>
            <person name="Shin M."/>
            <person name="Vergez L."/>
            <person name="Schmutz J."/>
            <person name="Larimer F."/>
            <person name="Land M."/>
            <person name="Kyrpides N."/>
            <person name="Ivanova N."/>
            <person name="Fredrickson J."/>
            <person name="Balkwill D."/>
            <person name="Romine M.F."/>
            <person name="Richardson P."/>
        </authorList>
    </citation>
    <scope>NUCLEOTIDE SEQUENCE [LARGE SCALE GENOMIC DNA]</scope>
    <source>
        <strain evidence="2">ATCC 700278 / DSM 12444 / CCUG 56034 / CIP 105152 / NBRC 16084 / F199</strain>
    </source>
</reference>
<gene>
    <name evidence="1" type="ordered locus">Saro_3117</name>
</gene>
<dbReference type="HOGENOM" id="CLU_136171_0_0_5"/>
<dbReference type="KEGG" id="nar:Saro_3117"/>
<evidence type="ECO:0000313" key="1">
    <source>
        <dbReference type="EMBL" id="ABD27552.1"/>
    </source>
</evidence>
<dbReference type="eggNOG" id="ENOG5031JI4">
    <property type="taxonomic scope" value="Bacteria"/>
</dbReference>
<protein>
    <submittedName>
        <fullName evidence="1">Uncharacterized protein</fullName>
    </submittedName>
</protein>
<dbReference type="Proteomes" id="UP000009134">
    <property type="component" value="Chromosome"/>
</dbReference>
<dbReference type="STRING" id="279238.Saro_3117"/>
<name>Q2G3M1_NOVAD</name>